<dbReference type="RefSeq" id="WP_382358741.1">
    <property type="nucleotide sequence ID" value="NZ_JBHTGR010000017.1"/>
</dbReference>
<name>A0ABW2UVZ0_9BACI</name>
<comment type="caution">
    <text evidence="2">The sequence shown here is derived from an EMBL/GenBank/DDBJ whole genome shotgun (WGS) entry which is preliminary data.</text>
</comment>
<dbReference type="SMART" id="SM00849">
    <property type="entry name" value="Lactamase_B"/>
    <property type="match status" value="1"/>
</dbReference>
<reference evidence="3" key="1">
    <citation type="journal article" date="2019" name="Int. J. Syst. Evol. Microbiol.">
        <title>The Global Catalogue of Microorganisms (GCM) 10K type strain sequencing project: providing services to taxonomists for standard genome sequencing and annotation.</title>
        <authorList>
            <consortium name="The Broad Institute Genomics Platform"/>
            <consortium name="The Broad Institute Genome Sequencing Center for Infectious Disease"/>
            <person name="Wu L."/>
            <person name="Ma J."/>
        </authorList>
    </citation>
    <scope>NUCLEOTIDE SEQUENCE [LARGE SCALE GENOMIC DNA]</scope>
    <source>
        <strain evidence="3">JCM 30234</strain>
    </source>
</reference>
<accession>A0ABW2UVZ0</accession>
<dbReference type="EMBL" id="JBHTGR010000017">
    <property type="protein sequence ID" value="MFC7747221.1"/>
    <property type="molecule type" value="Genomic_DNA"/>
</dbReference>
<dbReference type="InterPro" id="IPR001279">
    <property type="entry name" value="Metallo-B-lactamas"/>
</dbReference>
<gene>
    <name evidence="2" type="ORF">ACFQU8_08220</name>
</gene>
<evidence type="ECO:0000313" key="2">
    <source>
        <dbReference type="EMBL" id="MFC7747221.1"/>
    </source>
</evidence>
<evidence type="ECO:0000259" key="1">
    <source>
        <dbReference type="SMART" id="SM00849"/>
    </source>
</evidence>
<dbReference type="Proteomes" id="UP001596620">
    <property type="component" value="Unassembled WGS sequence"/>
</dbReference>
<dbReference type="InterPro" id="IPR050662">
    <property type="entry name" value="Sec-metab_biosynth-thioest"/>
</dbReference>
<feature type="domain" description="Metallo-beta-lactamase" evidence="1">
    <location>
        <begin position="17"/>
        <end position="230"/>
    </location>
</feature>
<organism evidence="2 3">
    <name type="scientific">Lentibacillus kimchii</name>
    <dbReference type="NCBI Taxonomy" id="1542911"/>
    <lineage>
        <taxon>Bacteria</taxon>
        <taxon>Bacillati</taxon>
        <taxon>Bacillota</taxon>
        <taxon>Bacilli</taxon>
        <taxon>Bacillales</taxon>
        <taxon>Bacillaceae</taxon>
        <taxon>Lentibacillus</taxon>
    </lineage>
</organism>
<dbReference type="SUPFAM" id="SSF56281">
    <property type="entry name" value="Metallo-hydrolase/oxidoreductase"/>
    <property type="match status" value="1"/>
</dbReference>
<dbReference type="PANTHER" id="PTHR23131">
    <property type="entry name" value="ENDORIBONUCLEASE LACTB2"/>
    <property type="match status" value="1"/>
</dbReference>
<dbReference type="Pfam" id="PF00753">
    <property type="entry name" value="Lactamase_B"/>
    <property type="match status" value="1"/>
</dbReference>
<proteinExistence type="predicted"/>
<dbReference type="Gene3D" id="3.60.15.10">
    <property type="entry name" value="Ribonuclease Z/Hydroxyacylglutathione hydrolase-like"/>
    <property type="match status" value="1"/>
</dbReference>
<dbReference type="InterPro" id="IPR036866">
    <property type="entry name" value="RibonucZ/Hydroxyglut_hydro"/>
</dbReference>
<keyword evidence="3" id="KW-1185">Reference proteome</keyword>
<dbReference type="PANTHER" id="PTHR23131:SF4">
    <property type="entry name" value="METALLO-BETA-LACTAMASE SUPERFAMILY POTEIN"/>
    <property type="match status" value="1"/>
</dbReference>
<evidence type="ECO:0000313" key="3">
    <source>
        <dbReference type="Proteomes" id="UP001596620"/>
    </source>
</evidence>
<sequence>MQKIEKITLSTNFPIGPVNVYLLYGKKITLIDAGVKTKQAWKELNEGLHKMGLTIFEIEQIVITHHHDDHIGLLEWILEIISVPVYAHKNTQTYLQDEDYMYWSHIFFKNLLYEFGLSNKAAREWSFLKSKRELLTNLRVTKELKEGDVIPNLPEWRIIETQGHSQDHISLYCAKDRILICGDHVIDDIHVGLFLDAPFPGEKRAKPLLQYINNLKKCLSFPVEITYSGHGTDIYDLESIVNAQLRRTEKRATRLKNTLSKGEKTGLDIIKDMYPDRYENLIVTFVLEITSLLDLLIERNEVIAKKRNGIYLYRLIE</sequence>
<protein>
    <submittedName>
        <fullName evidence="2">MBL fold metallo-hydrolase</fullName>
    </submittedName>
</protein>